<dbReference type="HOGENOM" id="CLU_1643427_0_0_1"/>
<gene>
    <name evidence="2" type="ORF">BOTBODRAFT_49762</name>
</gene>
<dbReference type="EMBL" id="KL198215">
    <property type="protein sequence ID" value="KDQ05654.1"/>
    <property type="molecule type" value="Genomic_DNA"/>
</dbReference>
<feature type="compositionally biased region" description="Basic and acidic residues" evidence="1">
    <location>
        <begin position="115"/>
        <end position="130"/>
    </location>
</feature>
<feature type="region of interest" description="Disordered" evidence="1">
    <location>
        <begin position="18"/>
        <end position="135"/>
    </location>
</feature>
<protein>
    <submittedName>
        <fullName evidence="2">Uncharacterized protein</fullName>
    </submittedName>
</protein>
<evidence type="ECO:0000256" key="1">
    <source>
        <dbReference type="SAM" id="MobiDB-lite"/>
    </source>
</evidence>
<feature type="compositionally biased region" description="Basic and acidic residues" evidence="1">
    <location>
        <begin position="21"/>
        <end position="31"/>
    </location>
</feature>
<feature type="compositionally biased region" description="Basic and acidic residues" evidence="1">
    <location>
        <begin position="48"/>
        <end position="70"/>
    </location>
</feature>
<evidence type="ECO:0000313" key="3">
    <source>
        <dbReference type="Proteomes" id="UP000027195"/>
    </source>
</evidence>
<organism evidence="2 3">
    <name type="scientific">Botryobasidium botryosum (strain FD-172 SS1)</name>
    <dbReference type="NCBI Taxonomy" id="930990"/>
    <lineage>
        <taxon>Eukaryota</taxon>
        <taxon>Fungi</taxon>
        <taxon>Dikarya</taxon>
        <taxon>Basidiomycota</taxon>
        <taxon>Agaricomycotina</taxon>
        <taxon>Agaricomycetes</taxon>
        <taxon>Cantharellales</taxon>
        <taxon>Botryobasidiaceae</taxon>
        <taxon>Botryobasidium</taxon>
    </lineage>
</organism>
<accession>A0A067LRL4</accession>
<evidence type="ECO:0000313" key="2">
    <source>
        <dbReference type="EMBL" id="KDQ05654.1"/>
    </source>
</evidence>
<proteinExistence type="predicted"/>
<dbReference type="AlphaFoldDB" id="A0A067LRL4"/>
<reference evidence="3" key="1">
    <citation type="journal article" date="2014" name="Proc. Natl. Acad. Sci. U.S.A.">
        <title>Extensive sampling of basidiomycete genomes demonstrates inadequacy of the white-rot/brown-rot paradigm for wood decay fungi.</title>
        <authorList>
            <person name="Riley R."/>
            <person name="Salamov A.A."/>
            <person name="Brown D.W."/>
            <person name="Nagy L.G."/>
            <person name="Floudas D."/>
            <person name="Held B.W."/>
            <person name="Levasseur A."/>
            <person name="Lombard V."/>
            <person name="Morin E."/>
            <person name="Otillar R."/>
            <person name="Lindquist E.A."/>
            <person name="Sun H."/>
            <person name="LaButti K.M."/>
            <person name="Schmutz J."/>
            <person name="Jabbour D."/>
            <person name="Luo H."/>
            <person name="Baker S.E."/>
            <person name="Pisabarro A.G."/>
            <person name="Walton J.D."/>
            <person name="Blanchette R.A."/>
            <person name="Henrissat B."/>
            <person name="Martin F."/>
            <person name="Cullen D."/>
            <person name="Hibbett D.S."/>
            <person name="Grigoriev I.V."/>
        </authorList>
    </citation>
    <scope>NUCLEOTIDE SEQUENCE [LARGE SCALE GENOMIC DNA]</scope>
    <source>
        <strain evidence="3">FD-172 SS1</strain>
    </source>
</reference>
<name>A0A067LRL4_BOTB1</name>
<keyword evidence="3" id="KW-1185">Reference proteome</keyword>
<dbReference type="Proteomes" id="UP000027195">
    <property type="component" value="Unassembled WGS sequence"/>
</dbReference>
<sequence>MRGNKRAPCCYQCHLTRGGRRGREVRQRELRGGAQEPRPRGRVSIRQEVQERAAGRERAPNDNGQEKRGNCENGAARMTTAGGSREGGHPKIAAVRTNAARAGTERMVMKAWPARKGEGGSRETEGHENDESGCCKNGRLRMVAVRTEGARVGTMRKGTKA</sequence>
<dbReference type="InParanoid" id="A0A067LRL4"/>